<name>A0A9D4UNE5_ADICA</name>
<keyword evidence="1" id="KW-0732">Signal</keyword>
<dbReference type="Pfam" id="PF08787">
    <property type="entry name" value="Alginate_lyase2"/>
    <property type="match status" value="1"/>
</dbReference>
<evidence type="ECO:0000313" key="3">
    <source>
        <dbReference type="EMBL" id="KAI5070814.1"/>
    </source>
</evidence>
<gene>
    <name evidence="3" type="ORF">GOP47_0015157</name>
</gene>
<dbReference type="EMBL" id="JABFUD020000014">
    <property type="protein sequence ID" value="KAI5070814.1"/>
    <property type="molecule type" value="Genomic_DNA"/>
</dbReference>
<dbReference type="AlphaFoldDB" id="A0A9D4UNE5"/>
<evidence type="ECO:0000313" key="4">
    <source>
        <dbReference type="Proteomes" id="UP000886520"/>
    </source>
</evidence>
<dbReference type="PANTHER" id="PTHR33681">
    <property type="entry name" value="BINDING PROTEIN, PUTATIVE, EXPRESSED-RELATED"/>
    <property type="match status" value="1"/>
</dbReference>
<feature type="chain" id="PRO_5039008186" description="Alginate lyase 2 domain-containing protein" evidence="1">
    <location>
        <begin position="28"/>
        <end position="250"/>
    </location>
</feature>
<dbReference type="InterPro" id="IPR013320">
    <property type="entry name" value="ConA-like_dom_sf"/>
</dbReference>
<feature type="non-terminal residue" evidence="3">
    <location>
        <position position="1"/>
    </location>
</feature>
<feature type="signal peptide" evidence="1">
    <location>
        <begin position="1"/>
        <end position="27"/>
    </location>
</feature>
<dbReference type="InterPro" id="IPR014895">
    <property type="entry name" value="Alginate_lyase_2"/>
</dbReference>
<proteinExistence type="predicted"/>
<dbReference type="SUPFAM" id="SSF49899">
    <property type="entry name" value="Concanavalin A-like lectins/glucanases"/>
    <property type="match status" value="1"/>
</dbReference>
<dbReference type="PANTHER" id="PTHR33681:SF4">
    <property type="entry name" value="OS12G0171100 PROTEIN"/>
    <property type="match status" value="1"/>
</dbReference>
<comment type="caution">
    <text evidence="3">The sequence shown here is derived from an EMBL/GenBank/DDBJ whole genome shotgun (WGS) entry which is preliminary data.</text>
</comment>
<evidence type="ECO:0000259" key="2">
    <source>
        <dbReference type="Pfam" id="PF08787"/>
    </source>
</evidence>
<feature type="domain" description="Alginate lyase 2" evidence="2">
    <location>
        <begin position="52"/>
        <end position="224"/>
    </location>
</feature>
<evidence type="ECO:0000256" key="1">
    <source>
        <dbReference type="SAM" id="SignalP"/>
    </source>
</evidence>
<reference evidence="3" key="1">
    <citation type="submission" date="2021-01" db="EMBL/GenBank/DDBJ databases">
        <title>Adiantum capillus-veneris genome.</title>
        <authorList>
            <person name="Fang Y."/>
            <person name="Liao Q."/>
        </authorList>
    </citation>
    <scope>NUCLEOTIDE SEQUENCE</scope>
    <source>
        <strain evidence="3">H3</strain>
        <tissue evidence="3">Leaf</tissue>
    </source>
</reference>
<dbReference type="Gene3D" id="2.60.120.200">
    <property type="match status" value="1"/>
</dbReference>
<accession>A0A9D4UNE5</accession>
<dbReference type="Proteomes" id="UP000886520">
    <property type="component" value="Chromosome 14"/>
</dbReference>
<organism evidence="3 4">
    <name type="scientific">Adiantum capillus-veneris</name>
    <name type="common">Maidenhair fern</name>
    <dbReference type="NCBI Taxonomy" id="13818"/>
    <lineage>
        <taxon>Eukaryota</taxon>
        <taxon>Viridiplantae</taxon>
        <taxon>Streptophyta</taxon>
        <taxon>Embryophyta</taxon>
        <taxon>Tracheophyta</taxon>
        <taxon>Polypodiopsida</taxon>
        <taxon>Polypodiidae</taxon>
        <taxon>Polypodiales</taxon>
        <taxon>Pteridineae</taxon>
        <taxon>Pteridaceae</taxon>
        <taxon>Vittarioideae</taxon>
        <taxon>Adiantum</taxon>
    </lineage>
</organism>
<keyword evidence="4" id="KW-1185">Reference proteome</keyword>
<protein>
    <recommendedName>
        <fullName evidence="2">Alginate lyase 2 domain-containing protein</fullName>
    </recommendedName>
</protein>
<sequence length="250" mass="28043">GGGRRREIMGRLRPLSAVLECAMVVWCSSVIGLGSSSDPTHGFTQVAFRCSIQKPYDRNVSERFSFHDGVYDFRVYSTDKPHFKGSATKPRTELRVLDHDYTSGVWQFEGDFYVASSTTGVCIMQVFGGRRGVGPTALRLHIVNKDLIAYNEGTPSKTVANSITGRWVHLNVIHDADEHTMAVYIDSVLTFFADNASDKSHYFKCGVYEQHNPSSYMESQWKNIILWRKSGRQHSIAQDQFSSSPQSCVG</sequence>
<dbReference type="OrthoDB" id="4221926at2759"/>